<keyword evidence="2 5" id="KW-0812">Transmembrane</keyword>
<dbReference type="InterPro" id="IPR050307">
    <property type="entry name" value="Sterol_Desaturase_Related"/>
</dbReference>
<dbReference type="InterPro" id="IPR006694">
    <property type="entry name" value="Fatty_acid_hydroxylase"/>
</dbReference>
<protein>
    <submittedName>
        <fullName evidence="7">Sterol desaturase family protein</fullName>
    </submittedName>
</protein>
<accession>A0ABU8TR11</accession>
<comment type="caution">
    <text evidence="7">The sequence shown here is derived from an EMBL/GenBank/DDBJ whole genome shotgun (WGS) entry which is preliminary data.</text>
</comment>
<evidence type="ECO:0000256" key="1">
    <source>
        <dbReference type="ARBA" id="ARBA00004370"/>
    </source>
</evidence>
<dbReference type="RefSeq" id="WP_340277266.1">
    <property type="nucleotide sequence ID" value="NZ_JBAKIA010000022.1"/>
</dbReference>
<feature type="transmembrane region" description="Helical" evidence="5">
    <location>
        <begin position="74"/>
        <end position="94"/>
    </location>
</feature>
<organism evidence="7 8">
    <name type="scientific">Roseibium algae</name>
    <dbReference type="NCBI Taxonomy" id="3123038"/>
    <lineage>
        <taxon>Bacteria</taxon>
        <taxon>Pseudomonadati</taxon>
        <taxon>Pseudomonadota</taxon>
        <taxon>Alphaproteobacteria</taxon>
        <taxon>Hyphomicrobiales</taxon>
        <taxon>Stappiaceae</taxon>
        <taxon>Roseibium</taxon>
    </lineage>
</organism>
<evidence type="ECO:0000259" key="6">
    <source>
        <dbReference type="Pfam" id="PF04116"/>
    </source>
</evidence>
<evidence type="ECO:0000313" key="8">
    <source>
        <dbReference type="Proteomes" id="UP001385499"/>
    </source>
</evidence>
<evidence type="ECO:0000256" key="5">
    <source>
        <dbReference type="SAM" id="Phobius"/>
    </source>
</evidence>
<dbReference type="Proteomes" id="UP001385499">
    <property type="component" value="Unassembled WGS sequence"/>
</dbReference>
<sequence>MVLYVSREVVLLMVLVENSFLNGFLEFTFLIAVLYLGSLAILFTVGLITMAVNKRYPERRIQKRQADHRMVDDIKSSMVQVMVTSVCLAIGLYAQYRGWTVTPFELSWWSAPLFFGLSLVLHDAWFYWGHRILHTKAFYKFHKPHHLNITPTVWSNDAGSTVDTLFAHSYYALVLFVVPMPAVVFIAHRIFDQVTALLGHCGFEHFASPTARRPWPLLCTLYHDQHHQHFVYNYANYFSFWDRFCGTIHPTYDDKVLGFEELYATQRSGGKAAAGASGKD</sequence>
<dbReference type="EMBL" id="JBAKIA010000022">
    <property type="protein sequence ID" value="MEJ8476614.1"/>
    <property type="molecule type" value="Genomic_DNA"/>
</dbReference>
<comment type="subcellular location">
    <subcellularLocation>
        <location evidence="1">Membrane</location>
    </subcellularLocation>
</comment>
<proteinExistence type="predicted"/>
<evidence type="ECO:0000256" key="3">
    <source>
        <dbReference type="ARBA" id="ARBA00022989"/>
    </source>
</evidence>
<reference evidence="7 8" key="1">
    <citation type="submission" date="2024-02" db="EMBL/GenBank/DDBJ databases">
        <title>Roseibium algae sp. nov., isolated from marine alga (Grateloupia sp.), showing potential in myo-inositol conversion.</title>
        <authorList>
            <person name="Wang Y."/>
        </authorList>
    </citation>
    <scope>NUCLEOTIDE SEQUENCE [LARGE SCALE GENOMIC DNA]</scope>
    <source>
        <strain evidence="7 8">H3510</strain>
    </source>
</reference>
<feature type="transmembrane region" description="Helical" evidence="5">
    <location>
        <begin position="170"/>
        <end position="191"/>
    </location>
</feature>
<feature type="transmembrane region" description="Helical" evidence="5">
    <location>
        <begin position="20"/>
        <end position="53"/>
    </location>
</feature>
<evidence type="ECO:0000256" key="2">
    <source>
        <dbReference type="ARBA" id="ARBA00022692"/>
    </source>
</evidence>
<feature type="transmembrane region" description="Helical" evidence="5">
    <location>
        <begin position="106"/>
        <end position="128"/>
    </location>
</feature>
<gene>
    <name evidence="7" type="ORF">V6575_21210</name>
</gene>
<dbReference type="Pfam" id="PF04116">
    <property type="entry name" value="FA_hydroxylase"/>
    <property type="match status" value="1"/>
</dbReference>
<dbReference type="PANTHER" id="PTHR11863">
    <property type="entry name" value="STEROL DESATURASE"/>
    <property type="match status" value="1"/>
</dbReference>
<keyword evidence="3 5" id="KW-1133">Transmembrane helix</keyword>
<evidence type="ECO:0000313" key="7">
    <source>
        <dbReference type="EMBL" id="MEJ8476614.1"/>
    </source>
</evidence>
<keyword evidence="8" id="KW-1185">Reference proteome</keyword>
<name>A0ABU8TR11_9HYPH</name>
<keyword evidence="4 5" id="KW-0472">Membrane</keyword>
<feature type="domain" description="Fatty acid hydroxylase" evidence="6">
    <location>
        <begin position="117"/>
        <end position="247"/>
    </location>
</feature>
<evidence type="ECO:0000256" key="4">
    <source>
        <dbReference type="ARBA" id="ARBA00023136"/>
    </source>
</evidence>